<dbReference type="InterPro" id="IPR018306">
    <property type="entry name" value="Phage_T5_Orf172_DNA-bd"/>
</dbReference>
<reference evidence="3" key="1">
    <citation type="submission" date="2016-10" db="EMBL/GenBank/DDBJ databases">
        <authorList>
            <person name="Varghese N."/>
            <person name="Submissions S."/>
        </authorList>
    </citation>
    <scope>NUCLEOTIDE SEQUENCE [LARGE SCALE GENOMIC DNA]</scope>
    <source>
        <strain evidence="3">GAS369</strain>
    </source>
</reference>
<sequence>MSKRFGPYVCPGVVDCGALMDFVHRDATEAKKKSREEAKRVFEGIKAAHADWLKEHRLSGRALRRAGSPFSESYDDLERWLEETAPQKKPRAKSGFVYVIGLAEDPTAVKIGFAANVDDRLLTLQTSSHRTLKVLATIKGTIAMERKLHRDFADDHIRGEWFRRSEAIESFVARTGSAYLP</sequence>
<name>A0A1H1SIW2_9BRAD</name>
<evidence type="ECO:0000259" key="1">
    <source>
        <dbReference type="SMART" id="SM00974"/>
    </source>
</evidence>
<dbReference type="RefSeq" id="WP_146687232.1">
    <property type="nucleotide sequence ID" value="NZ_LT629750.1"/>
</dbReference>
<keyword evidence="3" id="KW-1185">Reference proteome</keyword>
<dbReference type="Pfam" id="PF13455">
    <property type="entry name" value="MUG113"/>
    <property type="match status" value="1"/>
</dbReference>
<protein>
    <submittedName>
        <fullName evidence="2">T5orf172 domain-containing protein</fullName>
    </submittedName>
</protein>
<evidence type="ECO:0000313" key="2">
    <source>
        <dbReference type="EMBL" id="SDS47917.1"/>
    </source>
</evidence>
<dbReference type="EMBL" id="LT629750">
    <property type="protein sequence ID" value="SDS47917.1"/>
    <property type="molecule type" value="Genomic_DNA"/>
</dbReference>
<organism evidence="2 3">
    <name type="scientific">Bradyrhizobium canariense</name>
    <dbReference type="NCBI Taxonomy" id="255045"/>
    <lineage>
        <taxon>Bacteria</taxon>
        <taxon>Pseudomonadati</taxon>
        <taxon>Pseudomonadota</taxon>
        <taxon>Alphaproteobacteria</taxon>
        <taxon>Hyphomicrobiales</taxon>
        <taxon>Nitrobacteraceae</taxon>
        <taxon>Bradyrhizobium</taxon>
    </lineage>
</organism>
<proteinExistence type="predicted"/>
<feature type="domain" description="Bacteriophage T5 Orf172 DNA-binding" evidence="1">
    <location>
        <begin position="103"/>
        <end position="175"/>
    </location>
</feature>
<dbReference type="SMART" id="SM00974">
    <property type="entry name" value="T5orf172"/>
    <property type="match status" value="1"/>
</dbReference>
<evidence type="ECO:0000313" key="3">
    <source>
        <dbReference type="Proteomes" id="UP000243904"/>
    </source>
</evidence>
<accession>A0A1H1SIW2</accession>
<gene>
    <name evidence="2" type="ORF">SAMN05444158_2185</name>
</gene>
<dbReference type="Proteomes" id="UP000243904">
    <property type="component" value="Chromosome I"/>
</dbReference>
<dbReference type="AlphaFoldDB" id="A0A1H1SIW2"/>